<sequence length="73" mass="7825">MSTDEITITDTVINDLLHATMPDGSPISTAVKIDAILAAAGIDTAPLAFRRILARGINQRRNKARTSQEVAHV</sequence>
<evidence type="ECO:0000313" key="1">
    <source>
        <dbReference type="EMBL" id="ACB80546.1"/>
    </source>
</evidence>
<dbReference type="RefSeq" id="WP_012454278.1">
    <property type="nucleotide sequence ID" value="NC_010725.1"/>
</dbReference>
<gene>
    <name evidence="1" type="ordered locus">Mpop_2384</name>
</gene>
<accession>B1Z9E0</accession>
<dbReference type="STRING" id="441620.Mpop_2384"/>
<proteinExistence type="predicted"/>
<dbReference type="HOGENOM" id="CLU_2700545_0_0_5"/>
<dbReference type="EMBL" id="CP001029">
    <property type="protein sequence ID" value="ACB80546.1"/>
    <property type="molecule type" value="Genomic_DNA"/>
</dbReference>
<protein>
    <submittedName>
        <fullName evidence="1">Uncharacterized protein</fullName>
    </submittedName>
</protein>
<dbReference type="AlphaFoldDB" id="B1Z9E0"/>
<dbReference type="Proteomes" id="UP000007136">
    <property type="component" value="Chromosome"/>
</dbReference>
<reference evidence="1" key="1">
    <citation type="submission" date="2008-04" db="EMBL/GenBank/DDBJ databases">
        <title>Complete sequence of chromosome of Methylobacterium populi BJ001.</title>
        <authorList>
            <consortium name="US DOE Joint Genome Institute"/>
            <person name="Copeland A."/>
            <person name="Lucas S."/>
            <person name="Lapidus A."/>
            <person name="Glavina del Rio T."/>
            <person name="Dalin E."/>
            <person name="Tice H."/>
            <person name="Bruce D."/>
            <person name="Goodwin L."/>
            <person name="Pitluck S."/>
            <person name="Chertkov O."/>
            <person name="Brettin T."/>
            <person name="Detter J.C."/>
            <person name="Han C."/>
            <person name="Kuske C.R."/>
            <person name="Schmutz J."/>
            <person name="Larimer F."/>
            <person name="Land M."/>
            <person name="Hauser L."/>
            <person name="Kyrpides N."/>
            <person name="Mikhailova N."/>
            <person name="Marx C."/>
            <person name="Richardson P."/>
        </authorList>
    </citation>
    <scope>NUCLEOTIDE SEQUENCE [LARGE SCALE GENOMIC DNA]</scope>
    <source>
        <strain evidence="1">BJ001</strain>
    </source>
</reference>
<organism evidence="1 2">
    <name type="scientific">Methylorubrum populi (strain ATCC BAA-705 / NCIMB 13946 / BJ001)</name>
    <name type="common">Methylobacterium populi</name>
    <dbReference type="NCBI Taxonomy" id="441620"/>
    <lineage>
        <taxon>Bacteria</taxon>
        <taxon>Pseudomonadati</taxon>
        <taxon>Pseudomonadota</taxon>
        <taxon>Alphaproteobacteria</taxon>
        <taxon>Hyphomicrobiales</taxon>
        <taxon>Methylobacteriaceae</taxon>
        <taxon>Methylorubrum</taxon>
    </lineage>
</organism>
<evidence type="ECO:0000313" key="2">
    <source>
        <dbReference type="Proteomes" id="UP000007136"/>
    </source>
</evidence>
<dbReference type="KEGG" id="mpo:Mpop_2384"/>
<name>B1Z9E0_METPB</name>